<dbReference type="GO" id="GO:0005975">
    <property type="term" value="P:carbohydrate metabolic process"/>
    <property type="evidence" value="ECO:0007669"/>
    <property type="project" value="InterPro"/>
</dbReference>
<feature type="domain" description="Glycosyl hydrolase family 32 N-terminal" evidence="6">
    <location>
        <begin position="29"/>
        <end position="327"/>
    </location>
</feature>
<dbReference type="PANTHER" id="PTHR43101">
    <property type="entry name" value="BETA-FRUCTOSIDASE"/>
    <property type="match status" value="1"/>
</dbReference>
<keyword evidence="9" id="KW-1185">Reference proteome</keyword>
<organism evidence="8 9">
    <name type="scientific">Oenococcus kitaharae DSM 17330</name>
    <dbReference type="NCBI Taxonomy" id="1045004"/>
    <lineage>
        <taxon>Bacteria</taxon>
        <taxon>Bacillati</taxon>
        <taxon>Bacillota</taxon>
        <taxon>Bacilli</taxon>
        <taxon>Lactobacillales</taxon>
        <taxon>Lactobacillaceae</taxon>
        <taxon>Oenococcus</taxon>
    </lineage>
</organism>
<dbReference type="CDD" id="cd08996">
    <property type="entry name" value="GH32_FFase"/>
    <property type="match status" value="1"/>
</dbReference>
<dbReference type="Pfam" id="PF08244">
    <property type="entry name" value="Glyco_hydro_32C"/>
    <property type="match status" value="1"/>
</dbReference>
<evidence type="ECO:0000256" key="4">
    <source>
        <dbReference type="ARBA" id="ARBA00023295"/>
    </source>
</evidence>
<sequence length="461" mass="52238">MTETKLLQANNFISKQLLDRADWRKPLYHFSAPVGWINDPNGLIFFQNKCHLFYQYNPYSTQWDDMHWGHAVSDDLLHWENLPVALAPDHDYDKSGVFSGSAIEKDGRLYLMYTGHVVDQGTVTETQNIAYSDDGIHFQKYAGNPVIDARQLPTGSLTSDFRDPKLFAYNDRYYAVVASAKDGHGQILLFQSEDLLQWRFTSTLLDSRPELGIMAECPDLFQTSYGHWGLVFSAIIGDGQPNVVHLASGDINWETATFDLAKISVLDQGPDFYAPQSFAYHGKRILIPWLRNDRLLDFLGKQGHTWNGQMGIPRQLSIVNDVLYQEPFLDLPASYDNQSFVIDTKKPVAFAGHIIISSNSGLLTGDELIFDNGSGDLIQLKRQSLTRYELNLHLATFTNQQEMTIADPVRIQKLDILIDNSSLEIFINQQVAASFVIYPKSALQRMSYQGSSCFIGRKFKL</sequence>
<dbReference type="InterPro" id="IPR051214">
    <property type="entry name" value="GH32_Enzymes"/>
</dbReference>
<dbReference type="Gene3D" id="2.115.10.20">
    <property type="entry name" value="Glycosyl hydrolase domain, family 43"/>
    <property type="match status" value="1"/>
</dbReference>
<dbReference type="RefSeq" id="WP_007745331.1">
    <property type="nucleotide sequence ID" value="NZ_CM001398.1"/>
</dbReference>
<dbReference type="InterPro" id="IPR023296">
    <property type="entry name" value="Glyco_hydro_beta-prop_sf"/>
</dbReference>
<evidence type="ECO:0000256" key="3">
    <source>
        <dbReference type="ARBA" id="ARBA00022801"/>
    </source>
</evidence>
<comment type="similarity">
    <text evidence="1 5">Belongs to the glycosyl hydrolase 32 family.</text>
</comment>
<dbReference type="eggNOG" id="COG1621">
    <property type="taxonomic scope" value="Bacteria"/>
</dbReference>
<evidence type="ECO:0000259" key="6">
    <source>
        <dbReference type="Pfam" id="PF00251"/>
    </source>
</evidence>
<dbReference type="GO" id="GO:0004564">
    <property type="term" value="F:beta-fructofuranosidase activity"/>
    <property type="evidence" value="ECO:0007669"/>
    <property type="project" value="UniProtKB-EC"/>
</dbReference>
<dbReference type="HOGENOM" id="CLU_001528_7_0_9"/>
<dbReference type="AlphaFoldDB" id="G9WF79"/>
<evidence type="ECO:0000256" key="1">
    <source>
        <dbReference type="ARBA" id="ARBA00009902"/>
    </source>
</evidence>
<dbReference type="SUPFAM" id="SSF49899">
    <property type="entry name" value="Concanavalin A-like lectins/glucanases"/>
    <property type="match status" value="1"/>
</dbReference>
<evidence type="ECO:0000256" key="2">
    <source>
        <dbReference type="ARBA" id="ARBA00012758"/>
    </source>
</evidence>
<dbReference type="Pfam" id="PF00251">
    <property type="entry name" value="Glyco_hydro_32N"/>
    <property type="match status" value="1"/>
</dbReference>
<protein>
    <recommendedName>
        <fullName evidence="2">beta-fructofuranosidase</fullName>
        <ecNumber evidence="2">3.2.1.26</ecNumber>
    </recommendedName>
</protein>
<proteinExistence type="inferred from homology"/>
<evidence type="ECO:0000259" key="7">
    <source>
        <dbReference type="Pfam" id="PF08244"/>
    </source>
</evidence>
<dbReference type="SMART" id="SM00640">
    <property type="entry name" value="Glyco_32"/>
    <property type="match status" value="1"/>
</dbReference>
<dbReference type="PATRIC" id="fig|1045004.4.peg.688"/>
<feature type="domain" description="Glycosyl hydrolase family 32 C-terminal" evidence="7">
    <location>
        <begin position="395"/>
        <end position="447"/>
    </location>
</feature>
<comment type="caution">
    <text evidence="8">The sequence shown here is derived from an EMBL/GenBank/DDBJ whole genome shotgun (WGS) entry which is preliminary data.</text>
</comment>
<evidence type="ECO:0000256" key="5">
    <source>
        <dbReference type="RuleBase" id="RU362110"/>
    </source>
</evidence>
<dbReference type="InterPro" id="IPR001362">
    <property type="entry name" value="Glyco_hydro_32"/>
</dbReference>
<dbReference type="OrthoDB" id="9759709at2"/>
<dbReference type="EMBL" id="AFVZ01000001">
    <property type="protein sequence ID" value="EHN58799.1"/>
    <property type="molecule type" value="Genomic_DNA"/>
</dbReference>
<dbReference type="Proteomes" id="UP000004959">
    <property type="component" value="Chromosome"/>
</dbReference>
<dbReference type="InterPro" id="IPR013148">
    <property type="entry name" value="Glyco_hydro_32_N"/>
</dbReference>
<reference evidence="8 9" key="1">
    <citation type="journal article" date="2012" name="PLoS ONE">
        <title>Functional divergence in the genus oenococcus as predicted by genome sequencing of the newly-described species, Oenococcus kitaharae.</title>
        <authorList>
            <person name="Borneman A.R."/>
            <person name="McCarthy J.M."/>
            <person name="Chambers P.J."/>
            <person name="Bartowsky E.J."/>
        </authorList>
    </citation>
    <scope>NUCLEOTIDE SEQUENCE [LARGE SCALE GENOMIC DNA]</scope>
    <source>
        <strain evidence="9">DSM17330</strain>
    </source>
</reference>
<dbReference type="InterPro" id="IPR013189">
    <property type="entry name" value="Glyco_hydro_32_C"/>
</dbReference>
<evidence type="ECO:0000313" key="8">
    <source>
        <dbReference type="EMBL" id="EHN58799.1"/>
    </source>
</evidence>
<dbReference type="InterPro" id="IPR013320">
    <property type="entry name" value="ConA-like_dom_sf"/>
</dbReference>
<dbReference type="Gene3D" id="2.60.120.560">
    <property type="entry name" value="Exo-inulinase, domain 1"/>
    <property type="match status" value="1"/>
</dbReference>
<gene>
    <name evidence="8" type="ORF">OKIT_0688</name>
</gene>
<name>G9WF79_9LACO</name>
<evidence type="ECO:0000313" key="9">
    <source>
        <dbReference type="Proteomes" id="UP000004959"/>
    </source>
</evidence>
<dbReference type="PANTHER" id="PTHR43101:SF1">
    <property type="entry name" value="BETA-FRUCTOSIDASE"/>
    <property type="match status" value="1"/>
</dbReference>
<keyword evidence="3 5" id="KW-0378">Hydrolase</keyword>
<keyword evidence="4 5" id="KW-0326">Glycosidase</keyword>
<dbReference type="EC" id="3.2.1.26" evidence="2"/>
<accession>G9WF79</accession>
<dbReference type="SUPFAM" id="SSF75005">
    <property type="entry name" value="Arabinanase/levansucrase/invertase"/>
    <property type="match status" value="1"/>
</dbReference>